<proteinExistence type="predicted"/>
<dbReference type="InterPro" id="IPR051010">
    <property type="entry name" value="BCAA_transport"/>
</dbReference>
<keyword evidence="1" id="KW-0732">Signal</keyword>
<organism evidence="3">
    <name type="scientific">hydrocarbon metagenome</name>
    <dbReference type="NCBI Taxonomy" id="938273"/>
    <lineage>
        <taxon>unclassified sequences</taxon>
        <taxon>metagenomes</taxon>
        <taxon>ecological metagenomes</taxon>
    </lineage>
</organism>
<dbReference type="InterPro" id="IPR028081">
    <property type="entry name" value="Leu-bd"/>
</dbReference>
<dbReference type="PANTHER" id="PTHR30483:SF6">
    <property type="entry name" value="PERIPLASMIC BINDING PROTEIN OF ABC TRANSPORTER FOR NATURAL AMINO ACIDS"/>
    <property type="match status" value="1"/>
</dbReference>
<dbReference type="Gene3D" id="3.40.50.2300">
    <property type="match status" value="2"/>
</dbReference>
<sequence length="427" mass="48055">MKFYRPFGKIFILLTVIFAFCFFKTAIADEKPAQIPTTAEIKSLPITPSDIKPSVITTPPGKLNRNTLGCVLPLSGQYADWGNKAMDAILLATEIVDEKNNPLWKVIFEDSQGLPEDTKTAIARLANAENVIAIIAITGTAEAMDAAREAAKWKVPLILITPKDGVTSWGEYVFQNFLTPRQQIKALAKYALDDLNCAIFSVLYPTDDYGEEMVKIFREEVMRLGGKVEKAISYNRNQTDFKEEITKLTGLTVTASQKKRKGQEEDNAYITVDFEALFIPDSYSRAKLIVAQLDFYDVKGFKLLGTSLWHSPSLLKNDAQYLEGAIFVDSFFAHSPYLETSNFVDFYFKKFKREPENIEALAYDTAKLIIGVLENKEIRTRGQFAAALNKLENYKGVTGNIYFDSNRVAQKTAFIMKVRDGKLEQVK</sequence>
<dbReference type="AlphaFoldDB" id="A0A0W8FKQ2"/>
<dbReference type="Pfam" id="PF13458">
    <property type="entry name" value="Peripla_BP_6"/>
    <property type="match status" value="1"/>
</dbReference>
<comment type="caution">
    <text evidence="3">The sequence shown here is derived from an EMBL/GenBank/DDBJ whole genome shotgun (WGS) entry which is preliminary data.</text>
</comment>
<dbReference type="EMBL" id="LNQE01001062">
    <property type="protein sequence ID" value="KUG21451.1"/>
    <property type="molecule type" value="Genomic_DNA"/>
</dbReference>
<evidence type="ECO:0000313" key="3">
    <source>
        <dbReference type="EMBL" id="KUG21451.1"/>
    </source>
</evidence>
<dbReference type="InterPro" id="IPR028082">
    <property type="entry name" value="Peripla_BP_I"/>
</dbReference>
<gene>
    <name evidence="3" type="ORF">ASZ90_008807</name>
</gene>
<feature type="domain" description="Leucine-binding protein" evidence="2">
    <location>
        <begin position="67"/>
        <end position="421"/>
    </location>
</feature>
<evidence type="ECO:0000259" key="2">
    <source>
        <dbReference type="Pfam" id="PF13458"/>
    </source>
</evidence>
<protein>
    <submittedName>
        <fullName evidence="3">Branched-chain amino acid abc transporter, amino acid-binding protein</fullName>
    </submittedName>
</protein>
<accession>A0A0W8FKQ2</accession>
<name>A0A0W8FKQ2_9ZZZZ</name>
<dbReference type="CDD" id="cd06339">
    <property type="entry name" value="PBP1_YraM_LppC_lipoprotein-like"/>
    <property type="match status" value="1"/>
</dbReference>
<evidence type="ECO:0000256" key="1">
    <source>
        <dbReference type="ARBA" id="ARBA00022729"/>
    </source>
</evidence>
<dbReference type="SUPFAM" id="SSF53822">
    <property type="entry name" value="Periplasmic binding protein-like I"/>
    <property type="match status" value="1"/>
</dbReference>
<dbReference type="PANTHER" id="PTHR30483">
    <property type="entry name" value="LEUCINE-SPECIFIC-BINDING PROTEIN"/>
    <property type="match status" value="1"/>
</dbReference>
<reference evidence="3" key="1">
    <citation type="journal article" date="2015" name="Proc. Natl. Acad. Sci. U.S.A.">
        <title>Networks of energetic and metabolic interactions define dynamics in microbial communities.</title>
        <authorList>
            <person name="Embree M."/>
            <person name="Liu J.K."/>
            <person name="Al-Bassam M.M."/>
            <person name="Zengler K."/>
        </authorList>
    </citation>
    <scope>NUCLEOTIDE SEQUENCE</scope>
</reference>